<reference evidence="5 6" key="1">
    <citation type="journal article" date="2019" name="Int. J. Syst. Evol. Microbiol.">
        <title>The Global Catalogue of Microorganisms (GCM) 10K type strain sequencing project: providing services to taxonomists for standard genome sequencing and annotation.</title>
        <authorList>
            <consortium name="The Broad Institute Genomics Platform"/>
            <consortium name="The Broad Institute Genome Sequencing Center for Infectious Disease"/>
            <person name="Wu L."/>
            <person name="Ma J."/>
        </authorList>
    </citation>
    <scope>NUCLEOTIDE SEQUENCE [LARGE SCALE GENOMIC DNA]</scope>
    <source>
        <strain evidence="5 6">JCM 4542</strain>
    </source>
</reference>
<organism evidence="5 6">
    <name type="scientific">Streptomyces luteosporeus</name>
    <dbReference type="NCBI Taxonomy" id="173856"/>
    <lineage>
        <taxon>Bacteria</taxon>
        <taxon>Bacillati</taxon>
        <taxon>Actinomycetota</taxon>
        <taxon>Actinomycetes</taxon>
        <taxon>Kitasatosporales</taxon>
        <taxon>Streptomycetaceae</taxon>
        <taxon>Streptomyces</taxon>
    </lineage>
</organism>
<dbReference type="Proteomes" id="UP001500886">
    <property type="component" value="Unassembled WGS sequence"/>
</dbReference>
<gene>
    <name evidence="5" type="ORF">GCM10010315_34720</name>
</gene>
<dbReference type="GO" id="GO:0051213">
    <property type="term" value="F:dioxygenase activity"/>
    <property type="evidence" value="ECO:0007669"/>
    <property type="project" value="UniProtKB-KW"/>
</dbReference>
<feature type="domain" description="TauD/TfdA-like" evidence="4">
    <location>
        <begin position="17"/>
        <end position="269"/>
    </location>
</feature>
<name>A0ABN3TWX0_9ACTN</name>
<dbReference type="SUPFAM" id="SSF51197">
    <property type="entry name" value="Clavaminate synthase-like"/>
    <property type="match status" value="1"/>
</dbReference>
<comment type="caution">
    <text evidence="5">The sequence shown here is derived from an EMBL/GenBank/DDBJ whole genome shotgun (WGS) entry which is preliminary data.</text>
</comment>
<keyword evidence="5" id="KW-0223">Dioxygenase</keyword>
<evidence type="ECO:0000256" key="3">
    <source>
        <dbReference type="ARBA" id="ARBA00023004"/>
    </source>
</evidence>
<comment type="cofactor">
    <cofactor evidence="1">
        <name>Fe(2+)</name>
        <dbReference type="ChEBI" id="CHEBI:29033"/>
    </cofactor>
</comment>
<keyword evidence="6" id="KW-1185">Reference proteome</keyword>
<dbReference type="InterPro" id="IPR042098">
    <property type="entry name" value="TauD-like_sf"/>
</dbReference>
<keyword evidence="2" id="KW-0560">Oxidoreductase</keyword>
<dbReference type="InterPro" id="IPR003819">
    <property type="entry name" value="TauD/TfdA-like"/>
</dbReference>
<keyword evidence="3" id="KW-0408">Iron</keyword>
<sequence>MTTAAAGERIAGHPLVPLEPFGVRIDATTPDARVTDLPVERLRELARAHHLLLLRGFAGPRDAEELTEYCTRWGEIGMWPYGPVLELVEHEQPVDHIFDHRYVPLHWDGMYREEIAEFQIFHCVAAPGEHEGGRTTFCQTEAVLRTADPAHRRLWEQVTGRYSRDASQYAGECLSPVVTTSPAGHAVIRYNEPVPPGETFLNRPELQFSGVPEEQLAEFHRTLQAALHDARHLYAHAWRTGDVVVADNYTLLHGREAFASRSPRHLRRVHVLGDPPLRNDALVTSRG</sequence>
<dbReference type="PANTHER" id="PTHR10696:SF53">
    <property type="entry name" value="TYROSINE ISONITRILE DESATURASE"/>
    <property type="match status" value="1"/>
</dbReference>
<dbReference type="RefSeq" id="WP_344436251.1">
    <property type="nucleotide sequence ID" value="NZ_BAAASL010000012.1"/>
</dbReference>
<evidence type="ECO:0000256" key="2">
    <source>
        <dbReference type="ARBA" id="ARBA00023002"/>
    </source>
</evidence>
<accession>A0ABN3TWX0</accession>
<dbReference type="InterPro" id="IPR050411">
    <property type="entry name" value="AlphaKG_dependent_hydroxylases"/>
</dbReference>
<evidence type="ECO:0000259" key="4">
    <source>
        <dbReference type="Pfam" id="PF02668"/>
    </source>
</evidence>
<evidence type="ECO:0000256" key="1">
    <source>
        <dbReference type="ARBA" id="ARBA00001954"/>
    </source>
</evidence>
<protein>
    <submittedName>
        <fullName evidence="5">TauD/TfdA family dioxygenase</fullName>
    </submittedName>
</protein>
<proteinExistence type="predicted"/>
<dbReference type="Pfam" id="PF02668">
    <property type="entry name" value="TauD"/>
    <property type="match status" value="1"/>
</dbReference>
<dbReference type="Gene3D" id="3.60.130.10">
    <property type="entry name" value="Clavaminate synthase-like"/>
    <property type="match status" value="1"/>
</dbReference>
<dbReference type="EMBL" id="BAAASL010000012">
    <property type="protein sequence ID" value="GAA2718707.1"/>
    <property type="molecule type" value="Genomic_DNA"/>
</dbReference>
<dbReference type="PANTHER" id="PTHR10696">
    <property type="entry name" value="GAMMA-BUTYROBETAINE HYDROXYLASE-RELATED"/>
    <property type="match status" value="1"/>
</dbReference>
<evidence type="ECO:0000313" key="5">
    <source>
        <dbReference type="EMBL" id="GAA2718707.1"/>
    </source>
</evidence>
<evidence type="ECO:0000313" key="6">
    <source>
        <dbReference type="Proteomes" id="UP001500886"/>
    </source>
</evidence>